<dbReference type="RefSeq" id="WP_227777172.1">
    <property type="nucleotide sequence ID" value="NZ_BAABKX010000026.1"/>
</dbReference>
<dbReference type="InterPro" id="IPR016181">
    <property type="entry name" value="Acyl_CoA_acyltransferase"/>
</dbReference>
<proteinExistence type="predicted"/>
<dbReference type="GO" id="GO:0016747">
    <property type="term" value="F:acyltransferase activity, transferring groups other than amino-acyl groups"/>
    <property type="evidence" value="ECO:0007669"/>
    <property type="project" value="InterPro"/>
</dbReference>
<dbReference type="CDD" id="cd04301">
    <property type="entry name" value="NAT_SF"/>
    <property type="match status" value="1"/>
</dbReference>
<gene>
    <name evidence="2" type="ORF">GCM10025751_52160</name>
</gene>
<dbReference type="InterPro" id="IPR050276">
    <property type="entry name" value="MshD_Acetyltransferase"/>
</dbReference>
<accession>A0AAV3UQI3</accession>
<reference evidence="2 3" key="1">
    <citation type="journal article" date="2019" name="Int. J. Syst. Evol. Microbiol.">
        <title>The Global Catalogue of Microorganisms (GCM) 10K type strain sequencing project: providing services to taxonomists for standard genome sequencing and annotation.</title>
        <authorList>
            <consortium name="The Broad Institute Genomics Platform"/>
            <consortium name="The Broad Institute Genome Sequencing Center for Infectious Disease"/>
            <person name="Wu L."/>
            <person name="Ma J."/>
        </authorList>
    </citation>
    <scope>NUCLEOTIDE SEQUENCE [LARGE SCALE GENOMIC DNA]</scope>
    <source>
        <strain evidence="2 3">JCM 17504</strain>
    </source>
</reference>
<dbReference type="Gene3D" id="3.40.630.30">
    <property type="match status" value="1"/>
</dbReference>
<dbReference type="EMBL" id="BAABKX010000026">
    <property type="protein sequence ID" value="GAA5063557.1"/>
    <property type="molecule type" value="Genomic_DNA"/>
</dbReference>
<name>A0AAV3UQI3_9EURY</name>
<dbReference type="Pfam" id="PF00583">
    <property type="entry name" value="Acetyltransf_1"/>
    <property type="match status" value="1"/>
</dbReference>
<dbReference type="PROSITE" id="PS51186">
    <property type="entry name" value="GNAT"/>
    <property type="match status" value="1"/>
</dbReference>
<sequence>MPPHSVTDATDQEIWLHPYDDAAFESLIAMYTTFDPSQRAQGTPPFGEPAIREWLETILNGISVVAWHGDDVIGHVMFVPDGVGRHELAIFVHQDYQRAGIGFELLQTGLGYAKKQDVTEVWLTVESRKIGVQKLYNAVGFTVDNPVGQTRRMSRYL</sequence>
<dbReference type="InterPro" id="IPR000182">
    <property type="entry name" value="GNAT_dom"/>
</dbReference>
<dbReference type="Proteomes" id="UP001501729">
    <property type="component" value="Unassembled WGS sequence"/>
</dbReference>
<dbReference type="SUPFAM" id="SSF55729">
    <property type="entry name" value="Acyl-CoA N-acyltransferases (Nat)"/>
    <property type="match status" value="1"/>
</dbReference>
<evidence type="ECO:0000313" key="2">
    <source>
        <dbReference type="EMBL" id="GAA5063557.1"/>
    </source>
</evidence>
<protein>
    <submittedName>
        <fullName evidence="2">GNAT family N-acetyltransferase</fullName>
    </submittedName>
</protein>
<evidence type="ECO:0000259" key="1">
    <source>
        <dbReference type="PROSITE" id="PS51186"/>
    </source>
</evidence>
<feature type="domain" description="N-acetyltransferase" evidence="1">
    <location>
        <begin position="14"/>
        <end position="157"/>
    </location>
</feature>
<keyword evidence="3" id="KW-1185">Reference proteome</keyword>
<dbReference type="AlphaFoldDB" id="A0AAV3UQI3"/>
<dbReference type="PANTHER" id="PTHR43617">
    <property type="entry name" value="L-AMINO ACID N-ACETYLTRANSFERASE"/>
    <property type="match status" value="1"/>
</dbReference>
<comment type="caution">
    <text evidence="2">The sequence shown here is derived from an EMBL/GenBank/DDBJ whole genome shotgun (WGS) entry which is preliminary data.</text>
</comment>
<evidence type="ECO:0000313" key="3">
    <source>
        <dbReference type="Proteomes" id="UP001501729"/>
    </source>
</evidence>
<organism evidence="2 3">
    <name type="scientific">Haladaptatus pallidirubidus</name>
    <dbReference type="NCBI Taxonomy" id="1008152"/>
    <lineage>
        <taxon>Archaea</taxon>
        <taxon>Methanobacteriati</taxon>
        <taxon>Methanobacteriota</taxon>
        <taxon>Stenosarchaea group</taxon>
        <taxon>Halobacteria</taxon>
        <taxon>Halobacteriales</taxon>
        <taxon>Haladaptataceae</taxon>
        <taxon>Haladaptatus</taxon>
    </lineage>
</organism>
<dbReference type="GeneID" id="68615875"/>